<dbReference type="Gene3D" id="1.10.287.470">
    <property type="entry name" value="Helix hairpin bin"/>
    <property type="match status" value="1"/>
</dbReference>
<dbReference type="GO" id="GO:0015562">
    <property type="term" value="F:efflux transmembrane transporter activity"/>
    <property type="evidence" value="ECO:0007669"/>
    <property type="project" value="TreeGrafter"/>
</dbReference>
<dbReference type="GO" id="GO:1990281">
    <property type="term" value="C:efflux pump complex"/>
    <property type="evidence" value="ECO:0007669"/>
    <property type="project" value="TreeGrafter"/>
</dbReference>
<sequence>MQRSYPENNPFKQLTHWTLVFCCLLAGCKQPNVTSPRRTNIVDAVFASGHIAKDHEYLVAANTEGYIVKSFAQEGDKVTANMPLFQLSNDVQSARLDNALVNYRDAKEKLQPSSPQLMQLQIQIAQAKAQLKLDAKNLERYTQLVETNAVSQLEYDQVKLKYDAAKNNVALLEKSLDNLKSSLQLQLENAQSQLKIQRENHNDYYLKATTGGVLLKLLKKEGELVRRGQHLAKIGSGREVIKLYVAEEDIGRVKVGQMAKISLNTHKNEVFDAKVTKVYPAFDDKEQSFLVEAVFLSKPTVLLAGTQLQANIVVNKKQHGLTIPAAFLQKGDRVILADTKKEVKVQVGIRNNGWVEITKGIDEHSRIVESK</sequence>
<proteinExistence type="predicted"/>
<feature type="domain" description="Multidrug resistance protein MdtA-like alpha-helical hairpin" evidence="2">
    <location>
        <begin position="116"/>
        <end position="180"/>
    </location>
</feature>
<evidence type="ECO:0000259" key="2">
    <source>
        <dbReference type="Pfam" id="PF25876"/>
    </source>
</evidence>
<accession>A1ZZN5</accession>
<dbReference type="Pfam" id="PF25876">
    <property type="entry name" value="HH_MFP_RND"/>
    <property type="match status" value="1"/>
</dbReference>
<reference evidence="3 4" key="1">
    <citation type="submission" date="2007-01" db="EMBL/GenBank/DDBJ databases">
        <authorList>
            <person name="Haygood M."/>
            <person name="Podell S."/>
            <person name="Anderson C."/>
            <person name="Hopkinson B."/>
            <person name="Roe K."/>
            <person name="Barbeau K."/>
            <person name="Gaasterland T."/>
            <person name="Ferriera S."/>
            <person name="Johnson J."/>
            <person name="Kravitz S."/>
            <person name="Beeson K."/>
            <person name="Sutton G."/>
            <person name="Rogers Y.-H."/>
            <person name="Friedman R."/>
            <person name="Frazier M."/>
            <person name="Venter J.C."/>
        </authorList>
    </citation>
    <scope>NUCLEOTIDE SEQUENCE [LARGE SCALE GENOMIC DNA]</scope>
    <source>
        <strain evidence="3 4">ATCC 23134</strain>
    </source>
</reference>
<dbReference type="Gene3D" id="2.40.50.100">
    <property type="match status" value="1"/>
</dbReference>
<evidence type="ECO:0000313" key="4">
    <source>
        <dbReference type="Proteomes" id="UP000004095"/>
    </source>
</evidence>
<dbReference type="AlphaFoldDB" id="A1ZZN5"/>
<gene>
    <name evidence="3" type="ORF">M23134_00958</name>
</gene>
<feature type="coiled-coil region" evidence="1">
    <location>
        <begin position="117"/>
        <end position="200"/>
    </location>
</feature>
<dbReference type="InterPro" id="IPR058624">
    <property type="entry name" value="MdtA-like_HH"/>
</dbReference>
<dbReference type="OrthoDB" id="869610at2"/>
<evidence type="ECO:0000256" key="1">
    <source>
        <dbReference type="SAM" id="Coils"/>
    </source>
</evidence>
<dbReference type="RefSeq" id="WP_002705399.1">
    <property type="nucleotide sequence ID" value="NZ_AAWS01000080.1"/>
</dbReference>
<dbReference type="SUPFAM" id="SSF111369">
    <property type="entry name" value="HlyD-like secretion proteins"/>
    <property type="match status" value="1"/>
</dbReference>
<dbReference type="PROSITE" id="PS51257">
    <property type="entry name" value="PROKAR_LIPOPROTEIN"/>
    <property type="match status" value="1"/>
</dbReference>
<evidence type="ECO:0000313" key="3">
    <source>
        <dbReference type="EMBL" id="EAY24143.1"/>
    </source>
</evidence>
<protein>
    <submittedName>
        <fullName evidence="3">Efflux transporter, RND family, MFP subunit</fullName>
    </submittedName>
</protein>
<dbReference type="eggNOG" id="COG0845">
    <property type="taxonomic scope" value="Bacteria"/>
</dbReference>
<dbReference type="PANTHER" id="PTHR30469">
    <property type="entry name" value="MULTIDRUG RESISTANCE PROTEIN MDTA"/>
    <property type="match status" value="1"/>
</dbReference>
<keyword evidence="1" id="KW-0175">Coiled coil</keyword>
<name>A1ZZN5_MICM2</name>
<dbReference type="PANTHER" id="PTHR30469:SF15">
    <property type="entry name" value="HLYD FAMILY OF SECRETION PROTEINS"/>
    <property type="match status" value="1"/>
</dbReference>
<dbReference type="Proteomes" id="UP000004095">
    <property type="component" value="Unassembled WGS sequence"/>
</dbReference>
<dbReference type="Gene3D" id="2.40.30.170">
    <property type="match status" value="1"/>
</dbReference>
<dbReference type="EMBL" id="AAWS01000080">
    <property type="protein sequence ID" value="EAY24143.1"/>
    <property type="molecule type" value="Genomic_DNA"/>
</dbReference>
<comment type="caution">
    <text evidence="3">The sequence shown here is derived from an EMBL/GenBank/DDBJ whole genome shotgun (WGS) entry which is preliminary data.</text>
</comment>
<organism evidence="3 4">
    <name type="scientific">Microscilla marina ATCC 23134</name>
    <dbReference type="NCBI Taxonomy" id="313606"/>
    <lineage>
        <taxon>Bacteria</taxon>
        <taxon>Pseudomonadati</taxon>
        <taxon>Bacteroidota</taxon>
        <taxon>Cytophagia</taxon>
        <taxon>Cytophagales</taxon>
        <taxon>Microscillaceae</taxon>
        <taxon>Microscilla</taxon>
    </lineage>
</organism>
<keyword evidence="4" id="KW-1185">Reference proteome</keyword>